<keyword evidence="2" id="KW-1185">Reference proteome</keyword>
<organism evidence="1 2">
    <name type="scientific">Gymnopus androsaceus JB14</name>
    <dbReference type="NCBI Taxonomy" id="1447944"/>
    <lineage>
        <taxon>Eukaryota</taxon>
        <taxon>Fungi</taxon>
        <taxon>Dikarya</taxon>
        <taxon>Basidiomycota</taxon>
        <taxon>Agaricomycotina</taxon>
        <taxon>Agaricomycetes</taxon>
        <taxon>Agaricomycetidae</taxon>
        <taxon>Agaricales</taxon>
        <taxon>Marasmiineae</taxon>
        <taxon>Omphalotaceae</taxon>
        <taxon>Gymnopus</taxon>
    </lineage>
</organism>
<dbReference type="EMBL" id="ML769434">
    <property type="protein sequence ID" value="KAE9402443.1"/>
    <property type="molecule type" value="Genomic_DNA"/>
</dbReference>
<dbReference type="Proteomes" id="UP000799118">
    <property type="component" value="Unassembled WGS sequence"/>
</dbReference>
<dbReference type="AlphaFoldDB" id="A0A6A4HX81"/>
<feature type="non-terminal residue" evidence="1">
    <location>
        <position position="76"/>
    </location>
</feature>
<feature type="non-terminal residue" evidence="1">
    <location>
        <position position="1"/>
    </location>
</feature>
<accession>A0A6A4HX81</accession>
<gene>
    <name evidence="1" type="ORF">BT96DRAFT_918158</name>
</gene>
<evidence type="ECO:0000313" key="1">
    <source>
        <dbReference type="EMBL" id="KAE9402443.1"/>
    </source>
</evidence>
<proteinExistence type="predicted"/>
<sequence length="76" mass="8901">MKRKPSTLFVNVLDADDQLVPPHCRQRSYILSLESGLKMQRTCQLNGRSSKVAFFQIFPFFSDTSPTFNNFLYKYM</sequence>
<reference evidence="1" key="1">
    <citation type="journal article" date="2019" name="Environ. Microbiol.">
        <title>Fungal ecological strategies reflected in gene transcription - a case study of two litter decomposers.</title>
        <authorList>
            <person name="Barbi F."/>
            <person name="Kohler A."/>
            <person name="Barry K."/>
            <person name="Baskaran P."/>
            <person name="Daum C."/>
            <person name="Fauchery L."/>
            <person name="Ihrmark K."/>
            <person name="Kuo A."/>
            <person name="LaButti K."/>
            <person name="Lipzen A."/>
            <person name="Morin E."/>
            <person name="Grigoriev I.V."/>
            <person name="Henrissat B."/>
            <person name="Lindahl B."/>
            <person name="Martin F."/>
        </authorList>
    </citation>
    <scope>NUCLEOTIDE SEQUENCE</scope>
    <source>
        <strain evidence="1">JB14</strain>
    </source>
</reference>
<evidence type="ECO:0000313" key="2">
    <source>
        <dbReference type="Proteomes" id="UP000799118"/>
    </source>
</evidence>
<name>A0A6A4HX81_9AGAR</name>
<protein>
    <submittedName>
        <fullName evidence="1">Uncharacterized protein</fullName>
    </submittedName>
</protein>